<name>A0A4C1X8N2_EUMVA</name>
<accession>A0A4C1X8N2</accession>
<evidence type="ECO:0000313" key="3">
    <source>
        <dbReference type="Proteomes" id="UP000299102"/>
    </source>
</evidence>
<gene>
    <name evidence="2" type="ORF">EVAR_35487_1</name>
</gene>
<dbReference type="Proteomes" id="UP000299102">
    <property type="component" value="Unassembled WGS sequence"/>
</dbReference>
<feature type="region of interest" description="Disordered" evidence="1">
    <location>
        <begin position="199"/>
        <end position="229"/>
    </location>
</feature>
<feature type="region of interest" description="Disordered" evidence="1">
    <location>
        <begin position="569"/>
        <end position="601"/>
    </location>
</feature>
<dbReference type="PANTHER" id="PTHR40552:SF6">
    <property type="entry name" value="FI09606P-RELATED"/>
    <property type="match status" value="1"/>
</dbReference>
<feature type="compositionally biased region" description="Acidic residues" evidence="1">
    <location>
        <begin position="578"/>
        <end position="596"/>
    </location>
</feature>
<feature type="compositionally biased region" description="Acidic residues" evidence="1">
    <location>
        <begin position="676"/>
        <end position="688"/>
    </location>
</feature>
<evidence type="ECO:0000256" key="1">
    <source>
        <dbReference type="SAM" id="MobiDB-lite"/>
    </source>
</evidence>
<dbReference type="STRING" id="151549.A0A4C1X8N2"/>
<feature type="compositionally biased region" description="Basic and acidic residues" evidence="1">
    <location>
        <begin position="209"/>
        <end position="221"/>
    </location>
</feature>
<feature type="compositionally biased region" description="Acidic residues" evidence="1">
    <location>
        <begin position="754"/>
        <end position="773"/>
    </location>
</feature>
<keyword evidence="3" id="KW-1185">Reference proteome</keyword>
<feature type="region of interest" description="Disordered" evidence="1">
    <location>
        <begin position="675"/>
        <end position="696"/>
    </location>
</feature>
<organism evidence="2 3">
    <name type="scientific">Eumeta variegata</name>
    <name type="common">Bagworm moth</name>
    <name type="synonym">Eumeta japonica</name>
    <dbReference type="NCBI Taxonomy" id="151549"/>
    <lineage>
        <taxon>Eukaryota</taxon>
        <taxon>Metazoa</taxon>
        <taxon>Ecdysozoa</taxon>
        <taxon>Arthropoda</taxon>
        <taxon>Hexapoda</taxon>
        <taxon>Insecta</taxon>
        <taxon>Pterygota</taxon>
        <taxon>Neoptera</taxon>
        <taxon>Endopterygota</taxon>
        <taxon>Lepidoptera</taxon>
        <taxon>Glossata</taxon>
        <taxon>Ditrysia</taxon>
        <taxon>Tineoidea</taxon>
        <taxon>Psychidae</taxon>
        <taxon>Oiketicinae</taxon>
        <taxon>Eumeta</taxon>
    </lineage>
</organism>
<comment type="caution">
    <text evidence="2">The sequence shown here is derived from an EMBL/GenBank/DDBJ whole genome shotgun (WGS) entry which is preliminary data.</text>
</comment>
<protein>
    <submittedName>
        <fullName evidence="2">Uncharacterized protein</fullName>
    </submittedName>
</protein>
<proteinExistence type="predicted"/>
<dbReference type="EMBL" id="BGZK01000743">
    <property type="protein sequence ID" value="GBP58709.1"/>
    <property type="molecule type" value="Genomic_DNA"/>
</dbReference>
<reference evidence="2 3" key="1">
    <citation type="journal article" date="2019" name="Commun. Biol.">
        <title>The bagworm genome reveals a unique fibroin gene that provides high tensile strength.</title>
        <authorList>
            <person name="Kono N."/>
            <person name="Nakamura H."/>
            <person name="Ohtoshi R."/>
            <person name="Tomita M."/>
            <person name="Numata K."/>
            <person name="Arakawa K."/>
        </authorList>
    </citation>
    <scope>NUCLEOTIDE SEQUENCE [LARGE SCALE GENOMIC DNA]</scope>
</reference>
<dbReference type="AlphaFoldDB" id="A0A4C1X8N2"/>
<feature type="region of interest" description="Disordered" evidence="1">
    <location>
        <begin position="748"/>
        <end position="774"/>
    </location>
</feature>
<evidence type="ECO:0000313" key="2">
    <source>
        <dbReference type="EMBL" id="GBP58709.1"/>
    </source>
</evidence>
<dbReference type="Gene3D" id="3.90.70.120">
    <property type="match status" value="3"/>
</dbReference>
<dbReference type="PANTHER" id="PTHR40552">
    <property type="entry name" value="AT05186P-RELATED"/>
    <property type="match status" value="1"/>
</dbReference>
<dbReference type="OrthoDB" id="7916681at2759"/>
<sequence>MVRGVAVWGKVVSTHPKILDLCRGIDTFFKESDSGVLQIPGEYETAIWYEGGKFYIFHPWPADLHGNKVGLREGGKACVLCFKEPMHMCDHFLENAGELKRKAFSVSDVQVFELKDLPESVSNFKRASVAAVAPNKWVMRGTIHEGDAQFPPERRNKQGTPVAIMALAMAHVREPEDWMPEDIDDALIRGDILYQQSLVSSEEGGGGEGRPEGRTEGGHENAEEEDSEAVQGLLAAADVLNRFKVSDFDCIQTEVAETAFYGSLQPDKDSGLLSLSGALEQMFKEHTHAVMTARYSSTAIWKHEGCYYYFDSHACDEFGYPSEDPRAAACLVRINGSVKDLASVIEANLAAGSDNSFNISPMEIIATKLDLLSGAPETKLESKAFEWIRPGAAAILMGPRGENTAIGKAATRAAIAEDDMAGRTLALPAAAMFVAAAGAVPPTQMHQDHMYNFLDIAGDQGDVTYSMFAACVRDIKKNELVVPRSIFFVLYHLKHDLMVTAEYCGCYDICTLTRIITLFAYTEAGAEYYLKHVKRTGCSEMTTQDLNMSFEFGANTCVIELKQPYEKPLKIPEAGEGGGEEEGGDKEGGEGEEEPEKEQPINEIKDVMTKFMNKPNSLALLVGDFHILGIWCDAGGKVVAFDPSPTLPKGVLTSHRITRGDELAKIRAREMLGEGAEIEEDENEEEGEGGPPEPVPLESAMALMVYSSPYEFTARLSQQGGLDNKRCKNPYKLYPVVVTNELTALFKDKADTGPGEEEGLGGDGEEGGEDISPLDDSSLGKYFIRMSKSIAAVRGRVAQHEGFFIEKPNRDNQDVGNAMMAIVVEHIESYDFWKPTLLDAILKYGDRLYTTSLPNASEPPLVRPEEVVTEFNVTQFTIRLEVEPGVVTGDLKAGDSGSVLNLKKGINAFLENYKYGILCTKRYCVALWRATDEKSMLLWEPHAVGPTGRGSPSGACALLMFSTVAELAETYKFNIEKSARPGSNK</sequence>